<dbReference type="Proteomes" id="UP000578449">
    <property type="component" value="Unassembled WGS sequence"/>
</dbReference>
<keyword evidence="1" id="KW-1133">Transmembrane helix</keyword>
<feature type="transmembrane region" description="Helical" evidence="1">
    <location>
        <begin position="33"/>
        <end position="51"/>
    </location>
</feature>
<feature type="transmembrane region" description="Helical" evidence="1">
    <location>
        <begin position="122"/>
        <end position="143"/>
    </location>
</feature>
<keyword evidence="1" id="KW-0812">Transmembrane</keyword>
<sequence>MNARDDIGHDITPDAALREIDRVSGSVRRSTRWAGRWLLVLGLGTIVYWLVMLLGPGSLAVVAAWAWIAFTIAGCVYVFRKNVYDRLTWRLQWPVTGAYVLAVVLTVLFANVMPEREPLPAGWVLAAVLAAVLCGTPPLYGAWRLLRAGGEER</sequence>
<name>A0A840P286_9ACTN</name>
<feature type="transmembrane region" description="Helical" evidence="1">
    <location>
        <begin position="57"/>
        <end position="79"/>
    </location>
</feature>
<reference evidence="2 3" key="1">
    <citation type="submission" date="2020-08" db="EMBL/GenBank/DDBJ databases">
        <title>Genomic Encyclopedia of Type Strains, Phase IV (KMG-IV): sequencing the most valuable type-strain genomes for metagenomic binning, comparative biology and taxonomic classification.</title>
        <authorList>
            <person name="Goeker M."/>
        </authorList>
    </citation>
    <scope>NUCLEOTIDE SEQUENCE [LARGE SCALE GENOMIC DNA]</scope>
    <source>
        <strain evidence="2 3">DSM 45615</strain>
    </source>
</reference>
<keyword evidence="3" id="KW-1185">Reference proteome</keyword>
<proteinExistence type="predicted"/>
<evidence type="ECO:0000256" key="1">
    <source>
        <dbReference type="SAM" id="Phobius"/>
    </source>
</evidence>
<gene>
    <name evidence="2" type="ORF">HNP84_003524</name>
</gene>
<evidence type="ECO:0000313" key="3">
    <source>
        <dbReference type="Proteomes" id="UP000578449"/>
    </source>
</evidence>
<organism evidence="2 3">
    <name type="scientific">Thermocatellispora tengchongensis</name>
    <dbReference type="NCBI Taxonomy" id="1073253"/>
    <lineage>
        <taxon>Bacteria</taxon>
        <taxon>Bacillati</taxon>
        <taxon>Actinomycetota</taxon>
        <taxon>Actinomycetes</taxon>
        <taxon>Streptosporangiales</taxon>
        <taxon>Streptosporangiaceae</taxon>
        <taxon>Thermocatellispora</taxon>
    </lineage>
</organism>
<evidence type="ECO:0000313" key="2">
    <source>
        <dbReference type="EMBL" id="MBB5133798.1"/>
    </source>
</evidence>
<dbReference type="RefSeq" id="WP_185050768.1">
    <property type="nucleotide sequence ID" value="NZ_BAABIX010000073.1"/>
</dbReference>
<comment type="caution">
    <text evidence="2">The sequence shown here is derived from an EMBL/GenBank/DDBJ whole genome shotgun (WGS) entry which is preliminary data.</text>
</comment>
<protein>
    <submittedName>
        <fullName evidence="2">Uncharacterized protein</fullName>
    </submittedName>
</protein>
<accession>A0A840P286</accession>
<dbReference type="AlphaFoldDB" id="A0A840P286"/>
<keyword evidence="1" id="KW-0472">Membrane</keyword>
<dbReference type="EMBL" id="JACHGN010000007">
    <property type="protein sequence ID" value="MBB5133798.1"/>
    <property type="molecule type" value="Genomic_DNA"/>
</dbReference>
<feature type="transmembrane region" description="Helical" evidence="1">
    <location>
        <begin position="91"/>
        <end position="110"/>
    </location>
</feature>